<feature type="region of interest" description="Disordered" evidence="7">
    <location>
        <begin position="1"/>
        <end position="98"/>
    </location>
</feature>
<dbReference type="Pfam" id="PF00078">
    <property type="entry name" value="RVT_1"/>
    <property type="match status" value="1"/>
</dbReference>
<dbReference type="Gene3D" id="3.10.10.10">
    <property type="entry name" value="HIV Type 1 Reverse Transcriptase, subunit A, domain 1"/>
    <property type="match status" value="1"/>
</dbReference>
<dbReference type="InterPro" id="IPR043502">
    <property type="entry name" value="DNA/RNA_pol_sf"/>
</dbReference>
<dbReference type="CDD" id="cd09274">
    <property type="entry name" value="RNase_HI_RT_Ty3"/>
    <property type="match status" value="1"/>
</dbReference>
<dbReference type="InterPro" id="IPR050951">
    <property type="entry name" value="Retrovirus_Pol_polyprotein"/>
</dbReference>
<dbReference type="GO" id="GO:0003676">
    <property type="term" value="F:nucleic acid binding"/>
    <property type="evidence" value="ECO:0007669"/>
    <property type="project" value="InterPro"/>
</dbReference>
<protein>
    <submittedName>
        <fullName evidence="10">Unnamed protein product</fullName>
    </submittedName>
</protein>
<feature type="region of interest" description="Disordered" evidence="7">
    <location>
        <begin position="351"/>
        <end position="370"/>
    </location>
</feature>
<proteinExistence type="predicted"/>
<dbReference type="InterPro" id="IPR036397">
    <property type="entry name" value="RNaseH_sf"/>
</dbReference>
<dbReference type="SUPFAM" id="SSF53098">
    <property type="entry name" value="Ribonuclease H-like"/>
    <property type="match status" value="1"/>
</dbReference>
<dbReference type="OrthoDB" id="166462at2759"/>
<feature type="domain" description="Integrase catalytic" evidence="9">
    <location>
        <begin position="1182"/>
        <end position="1344"/>
    </location>
</feature>
<dbReference type="GO" id="GO:0003964">
    <property type="term" value="F:RNA-directed DNA polymerase activity"/>
    <property type="evidence" value="ECO:0007669"/>
    <property type="project" value="UniProtKB-KW"/>
</dbReference>
<keyword evidence="4" id="KW-0255">Endonuclease</keyword>
<reference evidence="10" key="1">
    <citation type="submission" date="2023-04" db="EMBL/GenBank/DDBJ databases">
        <title>Phytophthora fragariaefolia NBRC 109709.</title>
        <authorList>
            <person name="Ichikawa N."/>
            <person name="Sato H."/>
            <person name="Tonouchi N."/>
        </authorList>
    </citation>
    <scope>NUCLEOTIDE SEQUENCE</scope>
    <source>
        <strain evidence="10">NBRC 109709</strain>
    </source>
</reference>
<dbReference type="InterPro" id="IPR001584">
    <property type="entry name" value="Integrase_cat-core"/>
</dbReference>
<evidence type="ECO:0000256" key="7">
    <source>
        <dbReference type="SAM" id="MobiDB-lite"/>
    </source>
</evidence>
<gene>
    <name evidence="10" type="ORF">Pfra01_001724100</name>
</gene>
<evidence type="ECO:0000256" key="5">
    <source>
        <dbReference type="ARBA" id="ARBA00022801"/>
    </source>
</evidence>
<dbReference type="Gene3D" id="3.30.70.270">
    <property type="match status" value="2"/>
</dbReference>
<dbReference type="Pfam" id="PF00665">
    <property type="entry name" value="rve"/>
    <property type="match status" value="1"/>
</dbReference>
<name>A0A9W6XVJ2_9STRA</name>
<evidence type="ECO:0000256" key="2">
    <source>
        <dbReference type="ARBA" id="ARBA00022695"/>
    </source>
</evidence>
<dbReference type="InterPro" id="IPR000477">
    <property type="entry name" value="RT_dom"/>
</dbReference>
<dbReference type="SUPFAM" id="SSF56672">
    <property type="entry name" value="DNA/RNA polymerases"/>
    <property type="match status" value="1"/>
</dbReference>
<dbReference type="PROSITE" id="PS50994">
    <property type="entry name" value="INTEGRASE"/>
    <property type="match status" value="1"/>
</dbReference>
<dbReference type="Proteomes" id="UP001165121">
    <property type="component" value="Unassembled WGS sequence"/>
</dbReference>
<accession>A0A9W6XVJ2</accession>
<feature type="domain" description="Reverse transcriptase" evidence="8">
    <location>
        <begin position="612"/>
        <end position="792"/>
    </location>
</feature>
<keyword evidence="1" id="KW-0808">Transferase</keyword>
<organism evidence="10 11">
    <name type="scientific">Phytophthora fragariaefolia</name>
    <dbReference type="NCBI Taxonomy" id="1490495"/>
    <lineage>
        <taxon>Eukaryota</taxon>
        <taxon>Sar</taxon>
        <taxon>Stramenopiles</taxon>
        <taxon>Oomycota</taxon>
        <taxon>Peronosporomycetes</taxon>
        <taxon>Peronosporales</taxon>
        <taxon>Peronosporaceae</taxon>
        <taxon>Phytophthora</taxon>
    </lineage>
</organism>
<dbReference type="PROSITE" id="PS50878">
    <property type="entry name" value="RT_POL"/>
    <property type="match status" value="1"/>
</dbReference>
<dbReference type="PANTHER" id="PTHR37984:SF5">
    <property type="entry name" value="PROTEIN NYNRIN-LIKE"/>
    <property type="match status" value="1"/>
</dbReference>
<dbReference type="InterPro" id="IPR043128">
    <property type="entry name" value="Rev_trsase/Diguanyl_cyclase"/>
</dbReference>
<evidence type="ECO:0000256" key="3">
    <source>
        <dbReference type="ARBA" id="ARBA00022722"/>
    </source>
</evidence>
<evidence type="ECO:0000256" key="6">
    <source>
        <dbReference type="ARBA" id="ARBA00022918"/>
    </source>
</evidence>
<dbReference type="InterPro" id="IPR012337">
    <property type="entry name" value="RNaseH-like_sf"/>
</dbReference>
<evidence type="ECO:0000259" key="8">
    <source>
        <dbReference type="PROSITE" id="PS50878"/>
    </source>
</evidence>
<dbReference type="InterPro" id="IPR041373">
    <property type="entry name" value="RT_RNaseH"/>
</dbReference>
<dbReference type="GO" id="GO:0015074">
    <property type="term" value="P:DNA integration"/>
    <property type="evidence" value="ECO:0007669"/>
    <property type="project" value="InterPro"/>
</dbReference>
<dbReference type="Gene3D" id="3.30.420.10">
    <property type="entry name" value="Ribonuclease H-like superfamily/Ribonuclease H"/>
    <property type="match status" value="1"/>
</dbReference>
<dbReference type="EMBL" id="BSXT01001997">
    <property type="protein sequence ID" value="GMF46631.1"/>
    <property type="molecule type" value="Genomic_DNA"/>
</dbReference>
<keyword evidence="2" id="KW-0548">Nucleotidyltransferase</keyword>
<keyword evidence="6" id="KW-0695">RNA-directed DNA polymerase</keyword>
<dbReference type="PANTHER" id="PTHR37984">
    <property type="entry name" value="PROTEIN CBG26694"/>
    <property type="match status" value="1"/>
</dbReference>
<keyword evidence="3" id="KW-0540">Nuclease</keyword>
<keyword evidence="5" id="KW-0378">Hydrolase</keyword>
<dbReference type="CDD" id="cd01647">
    <property type="entry name" value="RT_LTR"/>
    <property type="match status" value="1"/>
</dbReference>
<evidence type="ECO:0000259" key="9">
    <source>
        <dbReference type="PROSITE" id="PS50994"/>
    </source>
</evidence>
<evidence type="ECO:0000256" key="1">
    <source>
        <dbReference type="ARBA" id="ARBA00022679"/>
    </source>
</evidence>
<evidence type="ECO:0000256" key="4">
    <source>
        <dbReference type="ARBA" id="ARBA00022759"/>
    </source>
</evidence>
<evidence type="ECO:0000313" key="10">
    <source>
        <dbReference type="EMBL" id="GMF46631.1"/>
    </source>
</evidence>
<dbReference type="GO" id="GO:0004519">
    <property type="term" value="F:endonuclease activity"/>
    <property type="evidence" value="ECO:0007669"/>
    <property type="project" value="UniProtKB-KW"/>
</dbReference>
<keyword evidence="11" id="KW-1185">Reference proteome</keyword>
<dbReference type="GO" id="GO:0016787">
    <property type="term" value="F:hydrolase activity"/>
    <property type="evidence" value="ECO:0007669"/>
    <property type="project" value="UniProtKB-KW"/>
</dbReference>
<evidence type="ECO:0000313" key="11">
    <source>
        <dbReference type="Proteomes" id="UP001165121"/>
    </source>
</evidence>
<comment type="caution">
    <text evidence="10">The sequence shown here is derived from an EMBL/GenBank/DDBJ whole genome shotgun (WGS) entry which is preliminary data.</text>
</comment>
<dbReference type="Pfam" id="PF17917">
    <property type="entry name" value="RT_RNaseH"/>
    <property type="match status" value="1"/>
</dbReference>
<sequence length="1493" mass="167843">MAGFTMEEQVAPPAGDFDPNAQDVDTVPGALSPTAVPANLEEPDDTTQRGSNARRTSLRVLHAASGGPFAMPRREYGGEDDVDMENVSGDTTRSRSEQVRAISSELGKRVQTMPTLPKPPTFRGSTALEKQRFMKDYEAYCRQLSALETAFFRPFRMPVGACVEDERRRLIAMFDICKSLDDITEKDWIDYFWEGRIVGELDFDKVKALMKEKLRMDVSLTDADSRVSKLAHEMYQVLEQANMEWMVKGEPKKIVNYLIDTLSPEEFRRTIKNEMAREANKPLYKDVVAFIKWLRASSRPNTSGAPGASGKRTCLKCHSTAHRVKDCPQAKPGEAETLLREWREKRAVAQKATRTAPPAQGVKALQLPDGSKDTGSTCQVMIEDVLELDRVLLDSGADVNIASRSLVAHLERNDVSVRVETCTPRSLSMFDGKTLTVMQKAWFDTIKIYTSARPLLLRRTPAWIFGDGAEPLTMMLSRPTEWDLQDLATKEGAVKALQDDSRGQQGIDERLRTATPEAGSLEADEMVTRLLEEQVQEAADAGLAEPLVTQLRELLVEYRDVFRVSFGQDPPTRVEPLRVRVRDGATPVRISARRYPPAHMQYLDEHVDELLASGLAYTNPSSRWTSPPRIVAKQEPGTNRMTVDTRAVNERTDPIQWPMPVLESALGLLEKSTCYFTLDWFRGYWQLPLHRDSQEMFSIMTHRGIITPTRVLMGGTDAVAYCQHVVEEVFRPLLYQGVLAWLDDILGYALDPVNMLEVLERVLAACKRFGLKLHPGKCHFYLQEARWCGKIVSKEGIRHCPSRIQGLVAMPDPINAGQLQQFTCAVNWMRQNIPQYTQMVSPLLAVIDAAAKIAGGRKTKQLSRVHLAAVGWNQEHIDALKAIRQSLCDMVPLAHPDASKEVCLYCDASQDFWGAICTWVDQSDLPKPLSQQNHSPLAFLSGKFAPAQSRWPTIEKEAFAIVEAAKRLEYLLLRPGGFHLFTDHRNLVYMFDPFATDTAMQRYRADKLQRWAMTMTSYKYVIEHIRGEDNTWADMLSRWGCASQPPDSRGLSIQQLAVVRPISPLEDDAFQWPDMDEIRGVQEEEPSRPSGVIWNLERECYETEGGLVWIPSTASDLIQRLCVVGHAGSSGHRGKKTTTSALSAWCWWATLPEDVGAFVDNCIHGIATKNGREPRPYGPALHATKPNEAIHFDFLSLPADEDTQKKYVLVVKDDFSGFVELHPTLTADAPACASALLGCFKRFGVVKQWVSDEGPHFRNEVMKILARTLGSQHHFTTAYCPWANGTVEVVNRLLLKCLRAVLSERRLPPSKWEQVLGLVQSALNQQPSDILGGRAPLTAFTGLPPTTPLAVAFSDDHVMEMSAEVLQRSQEQHLTRIAEALEAMHRDVAETSDRRRMQARARRASKSKPPNFSVGDFVLVAMVTQHANKLAINWQGPKRIVRAISDWVFEVESLNPPQVTTTHHVSRLRFYDEASGESLKICYNTRFTRREDI</sequence>